<evidence type="ECO:0000256" key="2">
    <source>
        <dbReference type="ARBA" id="ARBA00022801"/>
    </source>
</evidence>
<reference evidence="4 5" key="1">
    <citation type="submission" date="2022-10" db="EMBL/GenBank/DDBJ databases">
        <title>Host association and intracellularity evolved multiple times independently in the Rickettsiales.</title>
        <authorList>
            <person name="Castelli M."/>
            <person name="Nardi T."/>
            <person name="Gammuto L."/>
            <person name="Bellinzona G."/>
            <person name="Sabaneyeva E."/>
            <person name="Potekhin A."/>
            <person name="Serra V."/>
            <person name="Petroni G."/>
            <person name="Sassera D."/>
        </authorList>
    </citation>
    <scope>NUCLEOTIDE SEQUENCE [LARGE SCALE GENOMIC DNA]</scope>
    <source>
        <strain evidence="4 5">Kr 154-4</strain>
    </source>
</reference>
<dbReference type="PANTHER" id="PTHR10655:SF17">
    <property type="entry name" value="LYSOPHOSPHOLIPASE-LIKE PROTEIN 1"/>
    <property type="match status" value="1"/>
</dbReference>
<sequence length="216" mass="24144">MKHLEILPYPEVKPITDTAKRLVVFLHGLGSDGHDLISLTPLMQDILPDCHFISPHAVQPFDMAPYGRQWFSLNDRTLEKMQQLIIPSAELLTKIIIDKQQQLNLTNRETIIIGFSQGTMIGLYLTLIQEQPFASMIGFSGKLINPAACINKKTPICLIHGDADEVVDISEMSNIVDYLARHNIKYSSLTVPNLTHSIDASGIEYALKFISDSTEV</sequence>
<dbReference type="EMBL" id="CP112932">
    <property type="protein sequence ID" value="WPY01124.1"/>
    <property type="molecule type" value="Genomic_DNA"/>
</dbReference>
<organism evidence="4 5">
    <name type="scientific">Candidatus Trichorickettsia mobilis</name>
    <dbReference type="NCBI Taxonomy" id="1346319"/>
    <lineage>
        <taxon>Bacteria</taxon>
        <taxon>Pseudomonadati</taxon>
        <taxon>Pseudomonadota</taxon>
        <taxon>Alphaproteobacteria</taxon>
        <taxon>Rickettsiales</taxon>
        <taxon>Rickettsiaceae</taxon>
        <taxon>Rickettsieae</taxon>
        <taxon>Candidatus Trichorickettsia</taxon>
    </lineage>
</organism>
<name>A0ABZ0UYI6_9RICK</name>
<dbReference type="GO" id="GO:0016787">
    <property type="term" value="F:hydrolase activity"/>
    <property type="evidence" value="ECO:0007669"/>
    <property type="project" value="UniProtKB-KW"/>
</dbReference>
<feature type="domain" description="Phospholipase/carboxylesterase/thioesterase" evidence="3">
    <location>
        <begin position="9"/>
        <end position="211"/>
    </location>
</feature>
<dbReference type="InterPro" id="IPR029058">
    <property type="entry name" value="AB_hydrolase_fold"/>
</dbReference>
<evidence type="ECO:0000313" key="5">
    <source>
        <dbReference type="Proteomes" id="UP001326613"/>
    </source>
</evidence>
<evidence type="ECO:0000256" key="1">
    <source>
        <dbReference type="ARBA" id="ARBA00006499"/>
    </source>
</evidence>
<dbReference type="SUPFAM" id="SSF53474">
    <property type="entry name" value="alpha/beta-Hydrolases"/>
    <property type="match status" value="1"/>
</dbReference>
<dbReference type="PANTHER" id="PTHR10655">
    <property type="entry name" value="LYSOPHOSPHOLIPASE-RELATED"/>
    <property type="match status" value="1"/>
</dbReference>
<dbReference type="Gene3D" id="3.40.50.1820">
    <property type="entry name" value="alpha/beta hydrolase"/>
    <property type="match status" value="1"/>
</dbReference>
<dbReference type="Proteomes" id="UP001326613">
    <property type="component" value="Chromosome"/>
</dbReference>
<evidence type="ECO:0000313" key="4">
    <source>
        <dbReference type="EMBL" id="WPY01124.1"/>
    </source>
</evidence>
<protein>
    <submittedName>
        <fullName evidence="4">Hydrolase</fullName>
    </submittedName>
</protein>
<keyword evidence="2 4" id="KW-0378">Hydrolase</keyword>
<evidence type="ECO:0000259" key="3">
    <source>
        <dbReference type="Pfam" id="PF02230"/>
    </source>
</evidence>
<dbReference type="InterPro" id="IPR050565">
    <property type="entry name" value="LYPA1-2/EST-like"/>
</dbReference>
<dbReference type="InterPro" id="IPR003140">
    <property type="entry name" value="PLipase/COase/thioEstase"/>
</dbReference>
<dbReference type="Pfam" id="PF02230">
    <property type="entry name" value="Abhydrolase_2"/>
    <property type="match status" value="1"/>
</dbReference>
<dbReference type="RefSeq" id="WP_323737925.1">
    <property type="nucleotide sequence ID" value="NZ_CP112932.1"/>
</dbReference>
<proteinExistence type="inferred from homology"/>
<accession>A0ABZ0UYI6</accession>
<gene>
    <name evidence="4" type="ORF">Trichorick_01023</name>
</gene>
<comment type="similarity">
    <text evidence="1">Belongs to the AB hydrolase superfamily. AB hydrolase 2 family.</text>
</comment>
<keyword evidence="5" id="KW-1185">Reference proteome</keyword>